<gene>
    <name evidence="1" type="ORF">GCM10011489_02910</name>
</gene>
<proteinExistence type="predicted"/>
<organism evidence="1 2">
    <name type="scientific">Gordonia jinhuaensis</name>
    <dbReference type="NCBI Taxonomy" id="1517702"/>
    <lineage>
        <taxon>Bacteria</taxon>
        <taxon>Bacillati</taxon>
        <taxon>Actinomycetota</taxon>
        <taxon>Actinomycetes</taxon>
        <taxon>Mycobacteriales</taxon>
        <taxon>Gordoniaceae</taxon>
        <taxon>Gordonia</taxon>
    </lineage>
</organism>
<protein>
    <submittedName>
        <fullName evidence="1">Uncharacterized protein</fullName>
    </submittedName>
</protein>
<reference evidence="1" key="2">
    <citation type="submission" date="2020-09" db="EMBL/GenBank/DDBJ databases">
        <authorList>
            <person name="Sun Q."/>
            <person name="Zhou Y."/>
        </authorList>
    </citation>
    <scope>NUCLEOTIDE SEQUENCE</scope>
    <source>
        <strain evidence="1">CGMCC 1.12827</strain>
    </source>
</reference>
<name>A0A916SUX9_9ACTN</name>
<comment type="caution">
    <text evidence="1">The sequence shown here is derived from an EMBL/GenBank/DDBJ whole genome shotgun (WGS) entry which is preliminary data.</text>
</comment>
<dbReference type="Proteomes" id="UP000621454">
    <property type="component" value="Unassembled WGS sequence"/>
</dbReference>
<dbReference type="RefSeq" id="WP_188584815.1">
    <property type="nucleotide sequence ID" value="NZ_BMGC01000002.1"/>
</dbReference>
<sequence length="83" mass="8866">MADRLTAKQVVPLTEEERAELRDMASAHEITPGLLARALLLRGMGELRSGDAMSLRAVAAEKIAAAKRITAGARAAVAQRWGK</sequence>
<dbReference type="AlphaFoldDB" id="A0A916SUX9"/>
<dbReference type="EMBL" id="BMGC01000002">
    <property type="protein sequence ID" value="GGB18265.1"/>
    <property type="molecule type" value="Genomic_DNA"/>
</dbReference>
<evidence type="ECO:0000313" key="1">
    <source>
        <dbReference type="EMBL" id="GGB18265.1"/>
    </source>
</evidence>
<accession>A0A916SUX9</accession>
<keyword evidence="2" id="KW-1185">Reference proteome</keyword>
<reference evidence="1" key="1">
    <citation type="journal article" date="2014" name="Int. J. Syst. Evol. Microbiol.">
        <title>Complete genome sequence of Corynebacterium casei LMG S-19264T (=DSM 44701T), isolated from a smear-ripened cheese.</title>
        <authorList>
            <consortium name="US DOE Joint Genome Institute (JGI-PGF)"/>
            <person name="Walter F."/>
            <person name="Albersmeier A."/>
            <person name="Kalinowski J."/>
            <person name="Ruckert C."/>
        </authorList>
    </citation>
    <scope>NUCLEOTIDE SEQUENCE</scope>
    <source>
        <strain evidence="1">CGMCC 1.12827</strain>
    </source>
</reference>
<evidence type="ECO:0000313" key="2">
    <source>
        <dbReference type="Proteomes" id="UP000621454"/>
    </source>
</evidence>